<evidence type="ECO:0000256" key="4">
    <source>
        <dbReference type="ARBA" id="ARBA00022989"/>
    </source>
</evidence>
<accession>A0A4P8L312</accession>
<reference evidence="10 11" key="1">
    <citation type="submission" date="2019-05" db="EMBL/GenBank/DDBJ databases">
        <title>The Complete Genome Sequence of the n-alkane-degrading Desulfoglaeba alkanexedens ALDC reveals multiple alkylsuccinate synthase gene clusters.</title>
        <authorList>
            <person name="Callaghan A.V."/>
            <person name="Davidova I.A."/>
            <person name="Duncan K.E."/>
            <person name="Morris B."/>
            <person name="McInerney M.J."/>
        </authorList>
    </citation>
    <scope>NUCLEOTIDE SEQUENCE [LARGE SCALE GENOMIC DNA]</scope>
    <source>
        <strain evidence="10 11">ALDC</strain>
    </source>
</reference>
<dbReference type="Pfam" id="PF02687">
    <property type="entry name" value="FtsX"/>
    <property type="match status" value="1"/>
</dbReference>
<organism evidence="10 11">
    <name type="scientific">Desulfoglaeba alkanexedens ALDC</name>
    <dbReference type="NCBI Taxonomy" id="980445"/>
    <lineage>
        <taxon>Bacteria</taxon>
        <taxon>Pseudomonadati</taxon>
        <taxon>Thermodesulfobacteriota</taxon>
        <taxon>Syntrophobacteria</taxon>
        <taxon>Syntrophobacterales</taxon>
        <taxon>Syntrophobacteraceae</taxon>
        <taxon>Desulfoglaeba</taxon>
    </lineage>
</organism>
<dbReference type="InterPro" id="IPR025857">
    <property type="entry name" value="MacB_PCD"/>
</dbReference>
<gene>
    <name evidence="10" type="ORF">FDQ92_08745</name>
</gene>
<keyword evidence="2" id="KW-1003">Cell membrane</keyword>
<evidence type="ECO:0000256" key="6">
    <source>
        <dbReference type="ARBA" id="ARBA00038076"/>
    </source>
</evidence>
<name>A0A4P8L312_9BACT</name>
<evidence type="ECO:0000256" key="7">
    <source>
        <dbReference type="SAM" id="Phobius"/>
    </source>
</evidence>
<feature type="transmembrane region" description="Helical" evidence="7">
    <location>
        <begin position="21"/>
        <end position="42"/>
    </location>
</feature>
<dbReference type="Pfam" id="PF12704">
    <property type="entry name" value="MacB_PCD"/>
    <property type="match status" value="1"/>
</dbReference>
<feature type="domain" description="MacB-like periplasmic core" evidence="9">
    <location>
        <begin position="22"/>
        <end position="248"/>
    </location>
</feature>
<sequence length="408" mass="44961">MKRIWLNLSIARRSLAHFKTRTALAVLGVFLGTFSLVVVSNLSSTMAKKTQVEIAALGENLVIVQSGTVHRFSIRLSLISQANNLTLEDAWAIHHQTRFVEDVSPSGSKTFGVRFGSVALSATLIAGVTPNYPQIRNFRVKHGSFFTEADDAAIRKVAVLGHKVAEKLFGSRDPIGESVLIRSIPCRVIGVMEEKGADISGFDQDNQIFVPLNTYLKRFVNQTFLSTVYVRVSDERAIPGAIKEIEALLRKRHRISPGEDDDFTVIDMKDVLSLKSQATDMIRLLGRISATVSFAIGGIGILSIMILMVNERRLEIGIRRAVGSRKRDIVWQFLMESSFISLSGGLVGIVCGFLFSTILFRILRFPFQVSWFGLVFAFVASVAVGVMAGIYPSRRAVAVQPVDVIRSA</sequence>
<evidence type="ECO:0000313" key="11">
    <source>
        <dbReference type="Proteomes" id="UP000298602"/>
    </source>
</evidence>
<evidence type="ECO:0000313" key="10">
    <source>
        <dbReference type="EMBL" id="QCQ22239.1"/>
    </source>
</evidence>
<dbReference type="Proteomes" id="UP000298602">
    <property type="component" value="Chromosome"/>
</dbReference>
<dbReference type="PANTHER" id="PTHR30572:SF4">
    <property type="entry name" value="ABC TRANSPORTER PERMEASE YTRF"/>
    <property type="match status" value="1"/>
</dbReference>
<evidence type="ECO:0000256" key="3">
    <source>
        <dbReference type="ARBA" id="ARBA00022692"/>
    </source>
</evidence>
<evidence type="ECO:0000256" key="2">
    <source>
        <dbReference type="ARBA" id="ARBA00022475"/>
    </source>
</evidence>
<protein>
    <submittedName>
        <fullName evidence="10">FtsX-like permease family protein</fullName>
    </submittedName>
</protein>
<feature type="transmembrane region" description="Helical" evidence="7">
    <location>
        <begin position="284"/>
        <end position="309"/>
    </location>
</feature>
<evidence type="ECO:0000256" key="5">
    <source>
        <dbReference type="ARBA" id="ARBA00023136"/>
    </source>
</evidence>
<dbReference type="InterPro" id="IPR050250">
    <property type="entry name" value="Macrolide_Exporter_MacB"/>
</dbReference>
<comment type="similarity">
    <text evidence="6">Belongs to the ABC-4 integral membrane protein family.</text>
</comment>
<evidence type="ECO:0000256" key="1">
    <source>
        <dbReference type="ARBA" id="ARBA00004651"/>
    </source>
</evidence>
<dbReference type="GO" id="GO:0005886">
    <property type="term" value="C:plasma membrane"/>
    <property type="evidence" value="ECO:0007669"/>
    <property type="project" value="UniProtKB-SubCell"/>
</dbReference>
<dbReference type="GO" id="GO:0022857">
    <property type="term" value="F:transmembrane transporter activity"/>
    <property type="evidence" value="ECO:0007669"/>
    <property type="project" value="TreeGrafter"/>
</dbReference>
<dbReference type="InterPro" id="IPR003838">
    <property type="entry name" value="ABC3_permease_C"/>
</dbReference>
<feature type="transmembrane region" description="Helical" evidence="7">
    <location>
        <begin position="330"/>
        <end position="363"/>
    </location>
</feature>
<feature type="transmembrane region" description="Helical" evidence="7">
    <location>
        <begin position="369"/>
        <end position="391"/>
    </location>
</feature>
<keyword evidence="5 7" id="KW-0472">Membrane</keyword>
<reference evidence="10 11" key="2">
    <citation type="submission" date="2019-05" db="EMBL/GenBank/DDBJ databases">
        <authorList>
            <person name="Suflita J.M."/>
            <person name="Marks C.R."/>
        </authorList>
    </citation>
    <scope>NUCLEOTIDE SEQUENCE [LARGE SCALE GENOMIC DNA]</scope>
    <source>
        <strain evidence="10 11">ALDC</strain>
    </source>
</reference>
<proteinExistence type="inferred from homology"/>
<dbReference type="PANTHER" id="PTHR30572">
    <property type="entry name" value="MEMBRANE COMPONENT OF TRANSPORTER-RELATED"/>
    <property type="match status" value="1"/>
</dbReference>
<evidence type="ECO:0000259" key="8">
    <source>
        <dbReference type="Pfam" id="PF02687"/>
    </source>
</evidence>
<evidence type="ECO:0000259" key="9">
    <source>
        <dbReference type="Pfam" id="PF12704"/>
    </source>
</evidence>
<feature type="domain" description="ABC3 transporter permease C-terminal" evidence="8">
    <location>
        <begin position="289"/>
        <end position="400"/>
    </location>
</feature>
<keyword evidence="4 7" id="KW-1133">Transmembrane helix</keyword>
<dbReference type="OrthoDB" id="9770099at2"/>
<dbReference type="EMBL" id="CP040098">
    <property type="protein sequence ID" value="QCQ22239.1"/>
    <property type="molecule type" value="Genomic_DNA"/>
</dbReference>
<comment type="subcellular location">
    <subcellularLocation>
        <location evidence="1">Cell membrane</location>
        <topology evidence="1">Multi-pass membrane protein</topology>
    </subcellularLocation>
</comment>
<keyword evidence="3 7" id="KW-0812">Transmembrane</keyword>
<keyword evidence="11" id="KW-1185">Reference proteome</keyword>
<dbReference type="AlphaFoldDB" id="A0A4P8L312"/>
<dbReference type="KEGG" id="dax:FDQ92_08745"/>
<dbReference type="RefSeq" id="WP_137424246.1">
    <property type="nucleotide sequence ID" value="NZ_CP040098.1"/>
</dbReference>